<dbReference type="Proteomes" id="UP000184047">
    <property type="component" value="Unassembled WGS sequence"/>
</dbReference>
<organism evidence="1 2">
    <name type="scientific">Chryseobacterium oranimense</name>
    <dbReference type="NCBI Taxonomy" id="421058"/>
    <lineage>
        <taxon>Bacteria</taxon>
        <taxon>Pseudomonadati</taxon>
        <taxon>Bacteroidota</taxon>
        <taxon>Flavobacteriia</taxon>
        <taxon>Flavobacteriales</taxon>
        <taxon>Weeksellaceae</taxon>
        <taxon>Chryseobacterium group</taxon>
        <taxon>Chryseobacterium</taxon>
    </lineage>
</organism>
<evidence type="ECO:0000313" key="1">
    <source>
        <dbReference type="EMBL" id="SHH76315.1"/>
    </source>
</evidence>
<name>A0A1M5VM51_9FLAO</name>
<sequence>MKTNSYIITKPSLLVFCTYFLINSCSEPAPASRIKDISDIKAEIEIYQSLTDEKDNSVSVNLYDKKGKEFGNDSVKISVNEKKAKYKIMQQLYYSKNYDYRAEHVAPKNNTYELHIQLGNGKKFFLANIPTLKLSSPGNIIYTKEASLKSDYTLQWSDLHDVNVLYFSKSVRVKNKEDSNIQTFIEQAADTIKIGPSGSYTIKKEEFSKPGERLGIMSFKFTAEKTGTLNPKLLRGSSSKITGYHEERVNFK</sequence>
<dbReference type="OrthoDB" id="769814at2"/>
<gene>
    <name evidence="1" type="ORF">SAMN05421866_3690</name>
</gene>
<protein>
    <submittedName>
        <fullName evidence="1">Uncharacterized protein</fullName>
    </submittedName>
</protein>
<keyword evidence="2" id="KW-1185">Reference proteome</keyword>
<evidence type="ECO:0000313" key="2">
    <source>
        <dbReference type="Proteomes" id="UP000184047"/>
    </source>
</evidence>
<dbReference type="AlphaFoldDB" id="A0A1M5VM51"/>
<dbReference type="RefSeq" id="WP_040997335.1">
    <property type="nucleotide sequence ID" value="NZ_FQWT01000006.1"/>
</dbReference>
<accession>A0A1M5VM51</accession>
<dbReference type="STRING" id="421058.SAMN05421866_3690"/>
<dbReference type="eggNOG" id="ENOG5033A7Z">
    <property type="taxonomic scope" value="Bacteria"/>
</dbReference>
<dbReference type="EMBL" id="FQWT01000006">
    <property type="protein sequence ID" value="SHH76315.1"/>
    <property type="molecule type" value="Genomic_DNA"/>
</dbReference>
<proteinExistence type="predicted"/>
<reference evidence="2" key="1">
    <citation type="submission" date="2016-11" db="EMBL/GenBank/DDBJ databases">
        <authorList>
            <person name="Varghese N."/>
            <person name="Submissions S."/>
        </authorList>
    </citation>
    <scope>NUCLEOTIDE SEQUENCE [LARGE SCALE GENOMIC DNA]</scope>
    <source>
        <strain evidence="2">DSM 19055</strain>
    </source>
</reference>